<gene>
    <name evidence="3" type="ORF">M407DRAFT_206992</name>
</gene>
<feature type="domain" description="F-box" evidence="2">
    <location>
        <begin position="59"/>
        <end position="96"/>
    </location>
</feature>
<dbReference type="InterPro" id="IPR036047">
    <property type="entry name" value="F-box-like_dom_sf"/>
</dbReference>
<name>A0A0C3QIJ7_9AGAM</name>
<keyword evidence="4" id="KW-1185">Reference proteome</keyword>
<feature type="region of interest" description="Disordered" evidence="1">
    <location>
        <begin position="32"/>
        <end position="53"/>
    </location>
</feature>
<evidence type="ECO:0000313" key="3">
    <source>
        <dbReference type="EMBL" id="KIO25799.1"/>
    </source>
</evidence>
<protein>
    <recommendedName>
        <fullName evidence="2">F-box domain-containing protein</fullName>
    </recommendedName>
</protein>
<evidence type="ECO:0000259" key="2">
    <source>
        <dbReference type="Pfam" id="PF00646"/>
    </source>
</evidence>
<reference evidence="3 4" key="1">
    <citation type="submission" date="2014-04" db="EMBL/GenBank/DDBJ databases">
        <authorList>
            <consortium name="DOE Joint Genome Institute"/>
            <person name="Kuo A."/>
            <person name="Girlanda M."/>
            <person name="Perotto S."/>
            <person name="Kohler A."/>
            <person name="Nagy L.G."/>
            <person name="Floudas D."/>
            <person name="Copeland A."/>
            <person name="Barry K.W."/>
            <person name="Cichocki N."/>
            <person name="Veneault-Fourrey C."/>
            <person name="LaButti K."/>
            <person name="Lindquist E.A."/>
            <person name="Lipzen A."/>
            <person name="Lundell T."/>
            <person name="Morin E."/>
            <person name="Murat C."/>
            <person name="Sun H."/>
            <person name="Tunlid A."/>
            <person name="Henrissat B."/>
            <person name="Grigoriev I.V."/>
            <person name="Hibbett D.S."/>
            <person name="Martin F."/>
            <person name="Nordberg H.P."/>
            <person name="Cantor M.N."/>
            <person name="Hua S.X."/>
        </authorList>
    </citation>
    <scope>NUCLEOTIDE SEQUENCE [LARGE SCALE GENOMIC DNA]</scope>
    <source>
        <strain evidence="3 4">MUT 4182</strain>
    </source>
</reference>
<organism evidence="3 4">
    <name type="scientific">Tulasnella calospora MUT 4182</name>
    <dbReference type="NCBI Taxonomy" id="1051891"/>
    <lineage>
        <taxon>Eukaryota</taxon>
        <taxon>Fungi</taxon>
        <taxon>Dikarya</taxon>
        <taxon>Basidiomycota</taxon>
        <taxon>Agaricomycotina</taxon>
        <taxon>Agaricomycetes</taxon>
        <taxon>Cantharellales</taxon>
        <taxon>Tulasnellaceae</taxon>
        <taxon>Tulasnella</taxon>
    </lineage>
</organism>
<dbReference type="EMBL" id="KN823035">
    <property type="protein sequence ID" value="KIO25799.1"/>
    <property type="molecule type" value="Genomic_DNA"/>
</dbReference>
<dbReference type="Proteomes" id="UP000054248">
    <property type="component" value="Unassembled WGS sequence"/>
</dbReference>
<dbReference type="Pfam" id="PF00646">
    <property type="entry name" value="F-box"/>
    <property type="match status" value="1"/>
</dbReference>
<proteinExistence type="predicted"/>
<dbReference type="HOGENOM" id="CLU_026179_0_0_1"/>
<dbReference type="OrthoDB" id="3034442at2759"/>
<evidence type="ECO:0000313" key="4">
    <source>
        <dbReference type="Proteomes" id="UP000054248"/>
    </source>
</evidence>
<accession>A0A0C3QIJ7</accession>
<reference evidence="4" key="2">
    <citation type="submission" date="2015-01" db="EMBL/GenBank/DDBJ databases">
        <title>Evolutionary Origins and Diversification of the Mycorrhizal Mutualists.</title>
        <authorList>
            <consortium name="DOE Joint Genome Institute"/>
            <consortium name="Mycorrhizal Genomics Consortium"/>
            <person name="Kohler A."/>
            <person name="Kuo A."/>
            <person name="Nagy L.G."/>
            <person name="Floudas D."/>
            <person name="Copeland A."/>
            <person name="Barry K.W."/>
            <person name="Cichocki N."/>
            <person name="Veneault-Fourrey C."/>
            <person name="LaButti K."/>
            <person name="Lindquist E.A."/>
            <person name="Lipzen A."/>
            <person name="Lundell T."/>
            <person name="Morin E."/>
            <person name="Murat C."/>
            <person name="Riley R."/>
            <person name="Ohm R."/>
            <person name="Sun H."/>
            <person name="Tunlid A."/>
            <person name="Henrissat B."/>
            <person name="Grigoriev I.V."/>
            <person name="Hibbett D.S."/>
            <person name="Martin F."/>
        </authorList>
    </citation>
    <scope>NUCLEOTIDE SEQUENCE [LARGE SCALE GENOMIC DNA]</scope>
    <source>
        <strain evidence="4">MUT 4182</strain>
    </source>
</reference>
<dbReference type="AlphaFoldDB" id="A0A0C3QIJ7"/>
<sequence>MKSGGPTTTYRRLIRKSASAFLRRRERLDLKDLSRRHSSSPTPVPRPKGLQKGPPFFKIDDDILVIIISSLGVQDILVLRQVCKTLSSKSRLHSVWATAVNTHIISKRLPWPNYAWPLSEVSSSTLEELCLRATRIVGLWDGRSIDKERQFSRCLQRPWNSVTSMELLRSRWLLLQLDCARLELWDLSRPFAGSPADCFDGVEGVIDGFKALYKRDNHHMLLLSTRSLKTFYISTSLPHIGEIQETAKYFGVGHCVEGCSGLLDADDEVAAFSRCYDEQGAIIQDRHSGKVAVLQSGQGDPKLSHAAAIQIRSNVIVVARIQGVDIYSMDTVNEHLRSQQASLGQVFIAPLQSIPYMEGASALHASFLDPSCGNWAKLPYDGSDAIYLGVDTNILTRTIQVIYPQPCNDSSLTFQFSPPFGLLDAPTDSPAFPTVLSSWGASARRMLYLNETGDGLVLFGLSIPIGFEAETEYPSAYDRCVAWWRVPSPLQDLAHFTAFDESTGISIIAMGSGRIWIADPNAASNLVALDEPLREVNFDIPPHPDPAWPLIHPLPWPNNPERVDQTPLNWDRLPRLSHAVEQYFPSKNETTCFGGATWFANEALHIPGPAAVVLFGVPMPDDYPEQSTEIIATGGRLLVVMRYADVEFYEARLLDQNVTVETVVNHLEGGRNFKQLPGSEISVDGSARNRYASWRRRSDVNGPLCMW</sequence>
<evidence type="ECO:0000256" key="1">
    <source>
        <dbReference type="SAM" id="MobiDB-lite"/>
    </source>
</evidence>
<dbReference type="InterPro" id="IPR001810">
    <property type="entry name" value="F-box_dom"/>
</dbReference>
<dbReference type="SUPFAM" id="SSF81383">
    <property type="entry name" value="F-box domain"/>
    <property type="match status" value="1"/>
</dbReference>